<feature type="transmembrane region" description="Helical" evidence="6">
    <location>
        <begin position="490"/>
        <end position="516"/>
    </location>
</feature>
<dbReference type="InterPro" id="IPR050598">
    <property type="entry name" value="AminoAcid_Transporter"/>
</dbReference>
<keyword evidence="8" id="KW-1185">Reference proteome</keyword>
<evidence type="ECO:0000256" key="2">
    <source>
        <dbReference type="ARBA" id="ARBA00022692"/>
    </source>
</evidence>
<evidence type="ECO:0000256" key="1">
    <source>
        <dbReference type="ARBA" id="ARBA00004141"/>
    </source>
</evidence>
<organism evidence="7 8">
    <name type="scientific">Gnomoniopsis smithogilvyi</name>
    <dbReference type="NCBI Taxonomy" id="1191159"/>
    <lineage>
        <taxon>Eukaryota</taxon>
        <taxon>Fungi</taxon>
        <taxon>Dikarya</taxon>
        <taxon>Ascomycota</taxon>
        <taxon>Pezizomycotina</taxon>
        <taxon>Sordariomycetes</taxon>
        <taxon>Sordariomycetidae</taxon>
        <taxon>Diaporthales</taxon>
        <taxon>Gnomoniaceae</taxon>
        <taxon>Gnomoniopsis</taxon>
    </lineage>
</organism>
<dbReference type="AlphaFoldDB" id="A0A9W8Z4F5"/>
<feature type="region of interest" description="Disordered" evidence="5">
    <location>
        <begin position="1"/>
        <end position="22"/>
    </location>
</feature>
<feature type="transmembrane region" description="Helical" evidence="6">
    <location>
        <begin position="397"/>
        <end position="418"/>
    </location>
</feature>
<name>A0A9W8Z4F5_9PEZI</name>
<feature type="transmembrane region" description="Helical" evidence="6">
    <location>
        <begin position="141"/>
        <end position="167"/>
    </location>
</feature>
<feature type="transmembrane region" description="Helical" evidence="6">
    <location>
        <begin position="335"/>
        <end position="363"/>
    </location>
</feature>
<dbReference type="Gene3D" id="1.20.1740.10">
    <property type="entry name" value="Amino acid/polyamine transporter I"/>
    <property type="match status" value="1"/>
</dbReference>
<dbReference type="GO" id="GO:0016020">
    <property type="term" value="C:membrane"/>
    <property type="evidence" value="ECO:0007669"/>
    <property type="project" value="UniProtKB-SubCell"/>
</dbReference>
<comment type="caution">
    <text evidence="7">The sequence shown here is derived from an EMBL/GenBank/DDBJ whole genome shotgun (WGS) entry which is preliminary data.</text>
</comment>
<comment type="subcellular location">
    <subcellularLocation>
        <location evidence="1">Membrane</location>
        <topology evidence="1">Multi-pass membrane protein</topology>
    </subcellularLocation>
</comment>
<dbReference type="Proteomes" id="UP001140453">
    <property type="component" value="Unassembled WGS sequence"/>
</dbReference>
<feature type="transmembrane region" description="Helical" evidence="6">
    <location>
        <begin position="179"/>
        <end position="196"/>
    </location>
</feature>
<dbReference type="PANTHER" id="PTHR11785:SF353">
    <property type="entry name" value="METHIONINE TRANSPORTER (EUROFUNG)"/>
    <property type="match status" value="1"/>
</dbReference>
<dbReference type="Pfam" id="PF13520">
    <property type="entry name" value="AA_permease_2"/>
    <property type="match status" value="1"/>
</dbReference>
<evidence type="ECO:0000256" key="5">
    <source>
        <dbReference type="SAM" id="MobiDB-lite"/>
    </source>
</evidence>
<dbReference type="InterPro" id="IPR002293">
    <property type="entry name" value="AA/rel_permease1"/>
</dbReference>
<reference evidence="7" key="1">
    <citation type="submission" date="2022-10" db="EMBL/GenBank/DDBJ databases">
        <title>Tapping the CABI collections for fungal endophytes: first genome assemblies for Collariella, Neodidymelliopsis, Ascochyta clinopodiicola, Didymella pomorum, Didymosphaeria variabile, Neocosmospora piperis and Neocucurbitaria cava.</title>
        <authorList>
            <person name="Hill R."/>
        </authorList>
    </citation>
    <scope>NUCLEOTIDE SEQUENCE</scope>
    <source>
        <strain evidence="7">IMI 355082</strain>
    </source>
</reference>
<feature type="transmembrane region" description="Helical" evidence="6">
    <location>
        <begin position="455"/>
        <end position="478"/>
    </location>
</feature>
<keyword evidence="3 6" id="KW-1133">Transmembrane helix</keyword>
<evidence type="ECO:0000313" key="7">
    <source>
        <dbReference type="EMBL" id="KAJ4397463.1"/>
    </source>
</evidence>
<evidence type="ECO:0000256" key="6">
    <source>
        <dbReference type="SAM" id="Phobius"/>
    </source>
</evidence>
<evidence type="ECO:0000256" key="3">
    <source>
        <dbReference type="ARBA" id="ARBA00022989"/>
    </source>
</evidence>
<feature type="transmembrane region" description="Helical" evidence="6">
    <location>
        <begin position="293"/>
        <end position="315"/>
    </location>
</feature>
<keyword evidence="4 6" id="KW-0472">Membrane</keyword>
<evidence type="ECO:0000256" key="4">
    <source>
        <dbReference type="ARBA" id="ARBA00023136"/>
    </source>
</evidence>
<sequence>MPSWRRPFGQRQQDVATDEQSEITDGTMHYVAEKAGNDSGTTYQEATGAPVEINSPLGYNVGPVTIICLNVSMMIGTGIYSTPSSILSGTGSVGLSMIYWALGFFISIASFAVYLEFASYFSNRSGSEVVYLEQAYPRPKWFFPTAFAFQSVILSFSSGNAIVLAEYLFATAGHDYTGWQLKGVALAGYTVAFLLVSANTRFSYWICNVVGIVKVITLLFISITGLVVLGGHTRVSDPGANFRNSFEKLEGGTTAYGITNALYKIVFAYSGYTNAFNMVNEVKNPIKQIRRNGFISLIIVTILYILANVAFFAAVPKADLAAAEQIAASLFFENVFGAAGGANGLNFLIALSAFGNLLAVFLGQSRLLRECGRQGVLPWPRFWASTKPFGTPLGPYFIKWLLTIIMILAPPAGDAFAFVTDLAVYPSSFFQLLLAIGLFLVRWRRRRLSLPRPVFHAWDVVIIFTILVNLFLLVMPWYPPPGGKGDVSFWYATYVVTGIGIIIGCGVYYWLWIWAFPRIGGYRVRQEILELDHGAQSHKLVKVPVRELAQWDEAHDSIGRRVGAGSEGSLEGEAFGVHEVSKQEKSAA</sequence>
<dbReference type="PANTHER" id="PTHR11785">
    <property type="entry name" value="AMINO ACID TRANSPORTER"/>
    <property type="match status" value="1"/>
</dbReference>
<dbReference type="GO" id="GO:0015179">
    <property type="term" value="F:L-amino acid transmembrane transporter activity"/>
    <property type="evidence" value="ECO:0007669"/>
    <property type="project" value="TreeGrafter"/>
</dbReference>
<protein>
    <recommendedName>
        <fullName evidence="9">High affinity methionine permease</fullName>
    </recommendedName>
</protein>
<feature type="transmembrane region" description="Helical" evidence="6">
    <location>
        <begin position="202"/>
        <end position="229"/>
    </location>
</feature>
<evidence type="ECO:0000313" key="8">
    <source>
        <dbReference type="Proteomes" id="UP001140453"/>
    </source>
</evidence>
<gene>
    <name evidence="7" type="ORF">N0V93_001692</name>
</gene>
<keyword evidence="2 6" id="KW-0812">Transmembrane</keyword>
<feature type="transmembrane region" description="Helical" evidence="6">
    <location>
        <begin position="424"/>
        <end position="443"/>
    </location>
</feature>
<evidence type="ECO:0008006" key="9">
    <source>
        <dbReference type="Google" id="ProtNLM"/>
    </source>
</evidence>
<feature type="transmembrane region" description="Helical" evidence="6">
    <location>
        <begin position="98"/>
        <end position="121"/>
    </location>
</feature>
<dbReference type="OrthoDB" id="5982228at2759"/>
<accession>A0A9W8Z4F5</accession>
<dbReference type="FunFam" id="1.20.1740.10:FF:000025">
    <property type="entry name" value="High-affinity methionine permease"/>
    <property type="match status" value="1"/>
</dbReference>
<proteinExistence type="predicted"/>
<dbReference type="EMBL" id="JAPEVB010000001">
    <property type="protein sequence ID" value="KAJ4397463.1"/>
    <property type="molecule type" value="Genomic_DNA"/>
</dbReference>